<dbReference type="InterPro" id="IPR001279">
    <property type="entry name" value="Metallo-B-lactamas"/>
</dbReference>
<keyword evidence="4" id="KW-1185">Reference proteome</keyword>
<evidence type="ECO:0000313" key="3">
    <source>
        <dbReference type="EMBL" id="MDQ0232222.1"/>
    </source>
</evidence>
<dbReference type="SMART" id="SM00849">
    <property type="entry name" value="Lactamase_B"/>
    <property type="match status" value="1"/>
</dbReference>
<reference evidence="3 4" key="1">
    <citation type="submission" date="2023-07" db="EMBL/GenBank/DDBJ databases">
        <title>Genomic Encyclopedia of Type Strains, Phase IV (KMG-IV): sequencing the most valuable type-strain genomes for metagenomic binning, comparative biology and taxonomic classification.</title>
        <authorList>
            <person name="Goeker M."/>
        </authorList>
    </citation>
    <scope>NUCLEOTIDE SEQUENCE [LARGE SCALE GENOMIC DNA]</scope>
    <source>
        <strain evidence="3 4">DSM 29005</strain>
    </source>
</reference>
<evidence type="ECO:0000259" key="2">
    <source>
        <dbReference type="SMART" id="SM00849"/>
    </source>
</evidence>
<proteinExistence type="predicted"/>
<keyword evidence="1" id="KW-0862">Zinc</keyword>
<dbReference type="PANTHER" id="PTHR46018">
    <property type="entry name" value="ZINC PHOSPHODIESTERASE ELAC PROTEIN 1"/>
    <property type="match status" value="1"/>
</dbReference>
<gene>
    <name evidence="3" type="ORF">J2S19_003509</name>
</gene>
<dbReference type="Pfam" id="PF12706">
    <property type="entry name" value="Lactamase_B_2"/>
    <property type="match status" value="1"/>
</dbReference>
<dbReference type="PANTHER" id="PTHR46018:SF4">
    <property type="entry name" value="METALLO-HYDROLASE YHFI-RELATED"/>
    <property type="match status" value="1"/>
</dbReference>
<dbReference type="CDD" id="cd07716">
    <property type="entry name" value="RNaseZ_short-form-like_MBL-fold"/>
    <property type="match status" value="1"/>
</dbReference>
<dbReference type="Gene3D" id="3.60.15.10">
    <property type="entry name" value="Ribonuclease Z/Hydroxyacylglutathione hydrolase-like"/>
    <property type="match status" value="1"/>
</dbReference>
<dbReference type="InterPro" id="IPR036866">
    <property type="entry name" value="RibonucZ/Hydroxyglut_hydro"/>
</dbReference>
<dbReference type="SUPFAM" id="SSF56281">
    <property type="entry name" value="Metallo-hydrolase/oxidoreductase"/>
    <property type="match status" value="1"/>
</dbReference>
<accession>A0ABT9ZKC0</accession>
<comment type="caution">
    <text evidence="3">The sequence shown here is derived from an EMBL/GenBank/DDBJ whole genome shotgun (WGS) entry which is preliminary data.</text>
</comment>
<dbReference type="Proteomes" id="UP001234495">
    <property type="component" value="Unassembled WGS sequence"/>
</dbReference>
<sequence length="245" mass="27402">MKLRVIGFWGGFPAVNEATSGYLLEEGNYRMLIDCGSAVLSKLQETIAIEELDSVILSHYHHDHIADIGPLQFARHVLSFIKEVRTPLPIYGHTLDRNAFDKLTYKEATKGLKYEPNESLTLGPFTITFLKTIHPVPCFAMRITNGHSTVVYTADSSYQDEFITFSKGADLLISESSFYSNQDGTNAGHMTSVEAANIAEKAGVKHLLLTHLPHYGDHEMLVKDAKDYFKGQVTLARTGFEWCEL</sequence>
<dbReference type="RefSeq" id="WP_307344231.1">
    <property type="nucleotide sequence ID" value="NZ_JAUSUD010000019.1"/>
</dbReference>
<feature type="domain" description="Metallo-beta-lactamase" evidence="2">
    <location>
        <begin position="18"/>
        <end position="211"/>
    </location>
</feature>
<dbReference type="EMBL" id="JAUSUD010000019">
    <property type="protein sequence ID" value="MDQ0232222.1"/>
    <property type="molecule type" value="Genomic_DNA"/>
</dbReference>
<organism evidence="3 4">
    <name type="scientific">Metabacillus malikii</name>
    <dbReference type="NCBI Taxonomy" id="1504265"/>
    <lineage>
        <taxon>Bacteria</taxon>
        <taxon>Bacillati</taxon>
        <taxon>Bacillota</taxon>
        <taxon>Bacilli</taxon>
        <taxon>Bacillales</taxon>
        <taxon>Bacillaceae</taxon>
        <taxon>Metabacillus</taxon>
    </lineage>
</organism>
<protein>
    <submittedName>
        <fullName evidence="3">Ribonuclease BN (tRNA processing enzyme)</fullName>
    </submittedName>
</protein>
<evidence type="ECO:0000313" key="4">
    <source>
        <dbReference type="Proteomes" id="UP001234495"/>
    </source>
</evidence>
<evidence type="ECO:0000256" key="1">
    <source>
        <dbReference type="ARBA" id="ARBA00022833"/>
    </source>
</evidence>
<name>A0ABT9ZKC0_9BACI</name>